<dbReference type="EMBL" id="JASNQZ010000019">
    <property type="protein sequence ID" value="KAL0945185.1"/>
    <property type="molecule type" value="Genomic_DNA"/>
</dbReference>
<keyword evidence="3" id="KW-1185">Reference proteome</keyword>
<dbReference type="Proteomes" id="UP001556367">
    <property type="component" value="Unassembled WGS sequence"/>
</dbReference>
<gene>
    <name evidence="2" type="ORF">HGRIS_004336</name>
</gene>
<proteinExistence type="predicted"/>
<evidence type="ECO:0000313" key="3">
    <source>
        <dbReference type="Proteomes" id="UP001556367"/>
    </source>
</evidence>
<evidence type="ECO:0000313" key="2">
    <source>
        <dbReference type="EMBL" id="KAL0945185.1"/>
    </source>
</evidence>
<dbReference type="InterPro" id="IPR058913">
    <property type="entry name" value="Integrase_dom_put"/>
</dbReference>
<feature type="domain" description="Integrase core" evidence="1">
    <location>
        <begin position="24"/>
        <end position="114"/>
    </location>
</feature>
<dbReference type="Pfam" id="PF24764">
    <property type="entry name" value="rva_4"/>
    <property type="match status" value="1"/>
</dbReference>
<evidence type="ECO:0000259" key="1">
    <source>
        <dbReference type="Pfam" id="PF24764"/>
    </source>
</evidence>
<name>A0ABR3IPF9_9AGAR</name>
<sequence length="256" mass="30098">MDLFSGERESALSANSDLGVDQRMRSTRNTRIERLWREVGAQFARRWRAFFVRLERLHHLDVDNPNHLWLLHQLFLAEINQDCDAFADEWNHHSISGVGHDQTPHDMRFLGELRHGKYVDKLDHIHPAILDQYYTTQHEVSGAEAYIDTDTIEKMIARDQETHIRHAVIDTPEEEQPFRTEQASRTFRKVLNEVTQRGIIPEGYTLDAGSYNEVEVIKLCRAGKREEIQLPYEIWWPKAVKWAQGLDIMTRIQELM</sequence>
<comment type="caution">
    <text evidence="2">The sequence shown here is derived from an EMBL/GenBank/DDBJ whole genome shotgun (WGS) entry which is preliminary data.</text>
</comment>
<dbReference type="PANTHER" id="PTHR46791:SF5">
    <property type="entry name" value="CLR5 DOMAIN-CONTAINING PROTEIN-RELATED"/>
    <property type="match status" value="1"/>
</dbReference>
<dbReference type="PANTHER" id="PTHR46791">
    <property type="entry name" value="EXPRESSED PROTEIN"/>
    <property type="match status" value="1"/>
</dbReference>
<accession>A0ABR3IPF9</accession>
<protein>
    <recommendedName>
        <fullName evidence="1">Integrase core domain-containing protein</fullName>
    </recommendedName>
</protein>
<reference evidence="3" key="1">
    <citation type="submission" date="2024-06" db="EMBL/GenBank/DDBJ databases">
        <title>Multi-omics analyses provide insights into the biosynthesis of the anticancer antibiotic pleurotin in Hohenbuehelia grisea.</title>
        <authorList>
            <person name="Weaver J.A."/>
            <person name="Alberti F."/>
        </authorList>
    </citation>
    <scope>NUCLEOTIDE SEQUENCE [LARGE SCALE GENOMIC DNA]</scope>
    <source>
        <strain evidence="3">T-177</strain>
    </source>
</reference>
<organism evidence="2 3">
    <name type="scientific">Hohenbuehelia grisea</name>
    <dbReference type="NCBI Taxonomy" id="104357"/>
    <lineage>
        <taxon>Eukaryota</taxon>
        <taxon>Fungi</taxon>
        <taxon>Dikarya</taxon>
        <taxon>Basidiomycota</taxon>
        <taxon>Agaricomycotina</taxon>
        <taxon>Agaricomycetes</taxon>
        <taxon>Agaricomycetidae</taxon>
        <taxon>Agaricales</taxon>
        <taxon>Pleurotineae</taxon>
        <taxon>Pleurotaceae</taxon>
        <taxon>Hohenbuehelia</taxon>
    </lineage>
</organism>